<keyword evidence="4" id="KW-1185">Reference proteome</keyword>
<evidence type="ECO:0000313" key="4">
    <source>
        <dbReference type="Proteomes" id="UP000559626"/>
    </source>
</evidence>
<dbReference type="PANTHER" id="PTHR23159">
    <property type="entry name" value="CENTROSOMAL PROTEIN 2"/>
    <property type="match status" value="1"/>
</dbReference>
<dbReference type="Gene3D" id="3.40.50.300">
    <property type="entry name" value="P-loop containing nucleotide triphosphate hydrolases"/>
    <property type="match status" value="2"/>
</dbReference>
<dbReference type="RefSeq" id="WP_169531818.1">
    <property type="nucleotide sequence ID" value="NZ_JABBGH010000002.1"/>
</dbReference>
<dbReference type="PANTHER" id="PTHR23159:SF60">
    <property type="entry name" value="SPINDLE ASSEMBLY ABNORMAL PROTEIN 4"/>
    <property type="match status" value="1"/>
</dbReference>
<comment type="caution">
    <text evidence="3">The sequence shown here is derived from an EMBL/GenBank/DDBJ whole genome shotgun (WGS) entry which is preliminary data.</text>
</comment>
<keyword evidence="1" id="KW-0175">Coiled coil</keyword>
<reference evidence="3 4" key="1">
    <citation type="submission" date="2020-04" db="EMBL/GenBank/DDBJ databases">
        <title>Hymenobacter polaris sp. nov., isolated from Arctic soil.</title>
        <authorList>
            <person name="Dahal R.H."/>
        </authorList>
    </citation>
    <scope>NUCLEOTIDE SEQUENCE [LARGE SCALE GENOMIC DNA]</scope>
    <source>
        <strain evidence="3 4">RP-2-7</strain>
    </source>
</reference>
<evidence type="ECO:0000256" key="1">
    <source>
        <dbReference type="SAM" id="Coils"/>
    </source>
</evidence>
<feature type="coiled-coil region" evidence="1">
    <location>
        <begin position="635"/>
        <end position="662"/>
    </location>
</feature>
<accession>A0A7Y0AF10</accession>
<dbReference type="InterPro" id="IPR027417">
    <property type="entry name" value="P-loop_NTPase"/>
</dbReference>
<protein>
    <submittedName>
        <fullName evidence="3">Uncharacterized protein</fullName>
    </submittedName>
</protein>
<dbReference type="CDD" id="cd00267">
    <property type="entry name" value="ABC_ATPase"/>
    <property type="match status" value="1"/>
</dbReference>
<proteinExistence type="predicted"/>
<feature type="region of interest" description="Disordered" evidence="2">
    <location>
        <begin position="78"/>
        <end position="107"/>
    </location>
</feature>
<dbReference type="EMBL" id="JABBGH010000002">
    <property type="protein sequence ID" value="NML66154.1"/>
    <property type="molecule type" value="Genomic_DNA"/>
</dbReference>
<dbReference type="AlphaFoldDB" id="A0A7Y0AF10"/>
<feature type="coiled-coil region" evidence="1">
    <location>
        <begin position="687"/>
        <end position="759"/>
    </location>
</feature>
<evidence type="ECO:0000313" key="3">
    <source>
        <dbReference type="EMBL" id="NML66154.1"/>
    </source>
</evidence>
<organism evidence="3 4">
    <name type="scientific">Hymenobacter polaris</name>
    <dbReference type="NCBI Taxonomy" id="2682546"/>
    <lineage>
        <taxon>Bacteria</taxon>
        <taxon>Pseudomonadati</taxon>
        <taxon>Bacteroidota</taxon>
        <taxon>Cytophagia</taxon>
        <taxon>Cytophagales</taxon>
        <taxon>Hymenobacteraceae</taxon>
        <taxon>Hymenobacter</taxon>
    </lineage>
</organism>
<evidence type="ECO:0000256" key="2">
    <source>
        <dbReference type="SAM" id="MobiDB-lite"/>
    </source>
</evidence>
<dbReference type="Proteomes" id="UP000559626">
    <property type="component" value="Unassembled WGS sequence"/>
</dbReference>
<sequence>MLNLFEELTGPAGYRLQRLQVFNWGTFHEGSAQNDIWELTPGGQNTLLTGANGSGKTTLVDGLLALLVNPAKRFFNQSSGAQKRTDRSEESYVEGHYGRTQGEEQQKSRVEQLRKREGTFSIILGAFTNAQSLPVTLVQVRWFNASGLQRRYLVAKAELNIAEHIQFGAGGQWVSQLKKKFADRVVEDFDAFPKYAAAFQRLFGMRSDKALTLFNQTVGMKVLGDLDEFIRVNMLEESTAEAEFAKLLSNYQTLLTAYRALEKARTQLHLLQPVHELSADYEQQRQTLRQLRAQQQLLESWFAERQVALWGEEIARQNRELDQLIDLLGQQEQAHEATDTQRVALEVQVANNQVAQQIRDLNRDINDLTKSKAEKEKSLRGYNTLARHLGLVENPDAGAFAANIEQALALQLVLRQTRQELDDQKFAARSGIEGQKKEFTELEAELKQLESSSGKIIRRPAEIRQEILAAVAASEAEIPFVAEVMQVKPGERAVWNDALEKLLQSTGLSLLVPERLYSAVRAYVHEQRDLRGKIVFHRVERRAPASLFPDERTVWGKLEFNPDSDYAAWAEHHIASRFDHLCTEDEATFERADKALLPSGLVRHKNRHERDDSRRQEHILGWDNRELRRERTRQARTLSEAIAKAEAGLRRLTKEIEQAEEQEIRFGNFLLAQQFSKIDHHADTLQIQDLTTRRDALENDSTALKTMQEQLRALKEELKHLANARDQTKQRITRTEDLLKTLRQQRQTAQRQLEAFESERQAADLGGLRELTQELARQLSYAQFAAQKQQFEQEMQRRIGRQHEQVQALARQICHAMDGYLRPGAAVTTKFTDWESDTRELNADIERLPEYLDRYQSIRHENLTELESRFHDEFKRGVTKALSDFVTSLEEQHELIRDTIDQINESLRGIAFNLNPDTYIQLERTDSPRPLIHKFRFEQLRNWQPDLTLHGLAKDQRALEIEHFTSVIQPFILALRDQEKWRLEVTDVRNWSSFKAREYYRADHSSKQVYESSGSLSGGEGAQLAYTVLGAAIAYQFGINREAGGHRSFRFIVIDEAFSKLDEDKSAYLLKLCASLGLQLMVVTPLTSLHLLEKDVRVIHWVTKAKHDKRRSVVRDIPIRVYQAEKEALLAAEISHD</sequence>
<dbReference type="Pfam" id="PF13558">
    <property type="entry name" value="SbcC_Walker_B"/>
    <property type="match status" value="1"/>
</dbReference>
<gene>
    <name evidence="3" type="ORF">HHL22_13155</name>
</gene>
<dbReference type="SUPFAM" id="SSF52540">
    <property type="entry name" value="P-loop containing nucleoside triphosphate hydrolases"/>
    <property type="match status" value="1"/>
</dbReference>
<feature type="coiled-coil region" evidence="1">
    <location>
        <begin position="274"/>
        <end position="378"/>
    </location>
</feature>
<dbReference type="Pfam" id="PF13555">
    <property type="entry name" value="AAA_29"/>
    <property type="match status" value="1"/>
</dbReference>
<name>A0A7Y0AF10_9BACT</name>